<keyword evidence="1" id="KW-0472">Membrane</keyword>
<evidence type="ECO:0000259" key="2">
    <source>
        <dbReference type="PROSITE" id="PS50887"/>
    </source>
</evidence>
<keyword evidence="1" id="KW-0812">Transmembrane</keyword>
<dbReference type="Proteomes" id="UP001196661">
    <property type="component" value="Unassembled WGS sequence"/>
</dbReference>
<dbReference type="PROSITE" id="PS50887">
    <property type="entry name" value="GGDEF"/>
    <property type="match status" value="1"/>
</dbReference>
<dbReference type="CDD" id="cd01949">
    <property type="entry name" value="GGDEF"/>
    <property type="match status" value="1"/>
</dbReference>
<dbReference type="NCBIfam" id="TIGR00254">
    <property type="entry name" value="GGDEF"/>
    <property type="match status" value="1"/>
</dbReference>
<dbReference type="SMART" id="SM00267">
    <property type="entry name" value="GGDEF"/>
    <property type="match status" value="1"/>
</dbReference>
<comment type="caution">
    <text evidence="3">The sequence shown here is derived from an EMBL/GenBank/DDBJ whole genome shotgun (WGS) entry which is preliminary data.</text>
</comment>
<dbReference type="InterPro" id="IPR050469">
    <property type="entry name" value="Diguanylate_Cyclase"/>
</dbReference>
<keyword evidence="4" id="KW-1185">Reference proteome</keyword>
<protein>
    <submittedName>
        <fullName evidence="3">GGDEF domain-containing protein</fullName>
    </submittedName>
</protein>
<dbReference type="EMBL" id="JADOER010000004">
    <property type="protein sequence ID" value="MBT9311750.1"/>
    <property type="molecule type" value="Genomic_DNA"/>
</dbReference>
<dbReference type="SUPFAM" id="SSF55073">
    <property type="entry name" value="Nucleotide cyclase"/>
    <property type="match status" value="1"/>
</dbReference>
<dbReference type="PANTHER" id="PTHR45138:SF9">
    <property type="entry name" value="DIGUANYLATE CYCLASE DGCM-RELATED"/>
    <property type="match status" value="1"/>
</dbReference>
<feature type="transmembrane region" description="Helical" evidence="1">
    <location>
        <begin position="36"/>
        <end position="58"/>
    </location>
</feature>
<keyword evidence="1" id="KW-1133">Transmembrane helix</keyword>
<proteinExistence type="predicted"/>
<gene>
    <name evidence="3" type="ORF">IXB28_05995</name>
</gene>
<feature type="domain" description="GGDEF" evidence="2">
    <location>
        <begin position="164"/>
        <end position="301"/>
    </location>
</feature>
<evidence type="ECO:0000313" key="3">
    <source>
        <dbReference type="EMBL" id="MBT9311750.1"/>
    </source>
</evidence>
<sequence>MMINKIELHPVSFLFRLQRLCQTFVPKRARLMESRISSIIVGFVGAYVLLKVVPAISHITLGKWMYWLLLFTLTLYLLGLRQFLANHPASNMLRTSIQNVQLRRANHQLRQSLHGQEVLKQSLEAENQRLYRLATVDELTQIFNRRFLDQQLDQEWRQQQHAACPLSVILFDVDYFKLYNDYYGHLAGDSCLYEIAQSVQRSLQGEAGFVARYGGEEFAVVLPNTNEYGAVAIAQTIQRAIHGLAIPHAQSDVNDLVTVSLGIATIVPLPESSWKALVDQADQALYEAKRQGRDRYIFKSYFRRCSANVE</sequence>
<reference evidence="3 4" key="1">
    <citation type="journal article" date="2021" name="Mar. Drugs">
        <title>Genome Reduction and Secondary Metabolism of the Marine Sponge-Associated Cyanobacterium Leptothoe.</title>
        <authorList>
            <person name="Konstantinou D."/>
            <person name="Popin R.V."/>
            <person name="Fewer D.P."/>
            <person name="Sivonen K."/>
            <person name="Gkelis S."/>
        </authorList>
    </citation>
    <scope>NUCLEOTIDE SEQUENCE [LARGE SCALE GENOMIC DNA]</scope>
    <source>
        <strain evidence="3 4">TAU-MAC 1615</strain>
    </source>
</reference>
<evidence type="ECO:0000313" key="4">
    <source>
        <dbReference type="Proteomes" id="UP001196661"/>
    </source>
</evidence>
<dbReference type="RefSeq" id="WP_215617619.1">
    <property type="nucleotide sequence ID" value="NZ_JADOER010000004.1"/>
</dbReference>
<name>A0ABS5Y1P1_9CYAN</name>
<dbReference type="InterPro" id="IPR029787">
    <property type="entry name" value="Nucleotide_cyclase"/>
</dbReference>
<accession>A0ABS5Y1P1</accession>
<dbReference type="Gene3D" id="3.30.70.270">
    <property type="match status" value="1"/>
</dbReference>
<dbReference type="Pfam" id="PF00990">
    <property type="entry name" value="GGDEF"/>
    <property type="match status" value="1"/>
</dbReference>
<feature type="transmembrane region" description="Helical" evidence="1">
    <location>
        <begin position="64"/>
        <end position="84"/>
    </location>
</feature>
<dbReference type="PANTHER" id="PTHR45138">
    <property type="entry name" value="REGULATORY COMPONENTS OF SENSORY TRANSDUCTION SYSTEM"/>
    <property type="match status" value="1"/>
</dbReference>
<organism evidence="3 4">
    <name type="scientific">Leptothoe kymatousa TAU-MAC 1615</name>
    <dbReference type="NCBI Taxonomy" id="2364775"/>
    <lineage>
        <taxon>Bacteria</taxon>
        <taxon>Bacillati</taxon>
        <taxon>Cyanobacteriota</taxon>
        <taxon>Cyanophyceae</taxon>
        <taxon>Nodosilineales</taxon>
        <taxon>Cymatolegaceae</taxon>
        <taxon>Leptothoe</taxon>
        <taxon>Leptothoe kymatousa</taxon>
    </lineage>
</organism>
<dbReference type="InterPro" id="IPR000160">
    <property type="entry name" value="GGDEF_dom"/>
</dbReference>
<evidence type="ECO:0000256" key="1">
    <source>
        <dbReference type="SAM" id="Phobius"/>
    </source>
</evidence>
<dbReference type="InterPro" id="IPR043128">
    <property type="entry name" value="Rev_trsase/Diguanyl_cyclase"/>
</dbReference>